<accession>A0A0F9QLP0</accession>
<feature type="region of interest" description="Disordered" evidence="1">
    <location>
        <begin position="77"/>
        <end position="100"/>
    </location>
</feature>
<protein>
    <submittedName>
        <fullName evidence="2">Uncharacterized protein</fullName>
    </submittedName>
</protein>
<evidence type="ECO:0000313" key="2">
    <source>
        <dbReference type="EMBL" id="KKN43354.1"/>
    </source>
</evidence>
<sequence length="100" mass="11706">MAQVYIQRFDGEWVDVTNGQLLACCDCGLVHDTEYAVLDGRILKRAFRDRKETGYRRMQNNVRASISVMKKKIMALHGHTKKERRKIKRKKSSSHKRGKK</sequence>
<gene>
    <name evidence="2" type="ORF">LCGC14_0704110</name>
</gene>
<evidence type="ECO:0000256" key="1">
    <source>
        <dbReference type="SAM" id="MobiDB-lite"/>
    </source>
</evidence>
<proteinExistence type="predicted"/>
<dbReference type="AlphaFoldDB" id="A0A0F9QLP0"/>
<name>A0A0F9QLP0_9ZZZZ</name>
<organism evidence="2">
    <name type="scientific">marine sediment metagenome</name>
    <dbReference type="NCBI Taxonomy" id="412755"/>
    <lineage>
        <taxon>unclassified sequences</taxon>
        <taxon>metagenomes</taxon>
        <taxon>ecological metagenomes</taxon>
    </lineage>
</organism>
<comment type="caution">
    <text evidence="2">The sequence shown here is derived from an EMBL/GenBank/DDBJ whole genome shotgun (WGS) entry which is preliminary data.</text>
</comment>
<dbReference type="EMBL" id="LAZR01001517">
    <property type="protein sequence ID" value="KKN43354.1"/>
    <property type="molecule type" value="Genomic_DNA"/>
</dbReference>
<reference evidence="2" key="1">
    <citation type="journal article" date="2015" name="Nature">
        <title>Complex archaea that bridge the gap between prokaryotes and eukaryotes.</title>
        <authorList>
            <person name="Spang A."/>
            <person name="Saw J.H."/>
            <person name="Jorgensen S.L."/>
            <person name="Zaremba-Niedzwiedzka K."/>
            <person name="Martijn J."/>
            <person name="Lind A.E."/>
            <person name="van Eijk R."/>
            <person name="Schleper C."/>
            <person name="Guy L."/>
            <person name="Ettema T.J."/>
        </authorList>
    </citation>
    <scope>NUCLEOTIDE SEQUENCE</scope>
</reference>